<evidence type="ECO:0000256" key="2">
    <source>
        <dbReference type="ARBA" id="ARBA00022475"/>
    </source>
</evidence>
<keyword evidence="2" id="KW-1003">Cell membrane</keyword>
<evidence type="ECO:0000256" key="5">
    <source>
        <dbReference type="ARBA" id="ARBA00023136"/>
    </source>
</evidence>
<evidence type="ECO:0000259" key="7">
    <source>
        <dbReference type="Pfam" id="PF13396"/>
    </source>
</evidence>
<evidence type="ECO:0000256" key="6">
    <source>
        <dbReference type="SAM" id="Phobius"/>
    </source>
</evidence>
<accession>A0A2S5J1C8</accession>
<dbReference type="RefSeq" id="WP_104119864.1">
    <property type="nucleotide sequence ID" value="NZ_PRKW01000001.1"/>
</dbReference>
<comment type="subcellular location">
    <subcellularLocation>
        <location evidence="1">Cell membrane</location>
        <topology evidence="1">Multi-pass membrane protein</topology>
    </subcellularLocation>
</comment>
<organism evidence="8 9">
    <name type="scientific">Arthrobacter pityocampae</name>
    <dbReference type="NCBI Taxonomy" id="547334"/>
    <lineage>
        <taxon>Bacteria</taxon>
        <taxon>Bacillati</taxon>
        <taxon>Actinomycetota</taxon>
        <taxon>Actinomycetes</taxon>
        <taxon>Micrococcales</taxon>
        <taxon>Micrococcaceae</taxon>
        <taxon>Arthrobacter</taxon>
    </lineage>
</organism>
<feature type="domain" description="Cardiolipin synthase N-terminal" evidence="7">
    <location>
        <begin position="30"/>
        <end position="67"/>
    </location>
</feature>
<reference evidence="8 9" key="1">
    <citation type="journal article" date="2014" name="Int. J. Syst. Evol. Microbiol.">
        <title>Arthrobacter pityocampae sp. nov., isolated from Thaumetopoea pityocampa (Lep., Thaumetopoeidae).</title>
        <authorList>
            <person name="Ince I.A."/>
            <person name="Demirbag Z."/>
            <person name="Kati H."/>
        </authorList>
    </citation>
    <scope>NUCLEOTIDE SEQUENCE [LARGE SCALE GENOMIC DNA]</scope>
    <source>
        <strain evidence="8 9">Tp2</strain>
    </source>
</reference>
<dbReference type="Proteomes" id="UP000239297">
    <property type="component" value="Unassembled WGS sequence"/>
</dbReference>
<feature type="transmembrane region" description="Helical" evidence="6">
    <location>
        <begin position="47"/>
        <end position="66"/>
    </location>
</feature>
<keyword evidence="5 6" id="KW-0472">Membrane</keyword>
<keyword evidence="3 6" id="KW-0812">Transmembrane</keyword>
<evidence type="ECO:0000313" key="8">
    <source>
        <dbReference type="EMBL" id="PPB50593.1"/>
    </source>
</evidence>
<evidence type="ECO:0000313" key="9">
    <source>
        <dbReference type="Proteomes" id="UP000239297"/>
    </source>
</evidence>
<dbReference type="GO" id="GO:0005886">
    <property type="term" value="C:plasma membrane"/>
    <property type="evidence" value="ECO:0007669"/>
    <property type="project" value="UniProtKB-SubCell"/>
</dbReference>
<protein>
    <recommendedName>
        <fullName evidence="7">Cardiolipin synthase N-terminal domain-containing protein</fullName>
    </recommendedName>
</protein>
<keyword evidence="9" id="KW-1185">Reference proteome</keyword>
<sequence>MEFWENIWNVIWATFAIMVFFAYLIVLFQVIVDIFRDRELSGWLKTLWILGLVFLPFITLVVYLLARGRGMADRELASRQAAQESMDNYVRSVAAPTTSAEEIAKAKELLEAGTITEPEFVRIKEHALASAS</sequence>
<dbReference type="OrthoDB" id="7596142at2"/>
<comment type="caution">
    <text evidence="8">The sequence shown here is derived from an EMBL/GenBank/DDBJ whole genome shotgun (WGS) entry which is preliminary data.</text>
</comment>
<dbReference type="AlphaFoldDB" id="A0A2S5J1C8"/>
<dbReference type="Pfam" id="PF13396">
    <property type="entry name" value="PLDc_N"/>
    <property type="match status" value="1"/>
</dbReference>
<name>A0A2S5J1C8_9MICC</name>
<gene>
    <name evidence="8" type="ORF">C4K88_01520</name>
</gene>
<evidence type="ECO:0000256" key="4">
    <source>
        <dbReference type="ARBA" id="ARBA00022989"/>
    </source>
</evidence>
<proteinExistence type="predicted"/>
<keyword evidence="4 6" id="KW-1133">Transmembrane helix</keyword>
<dbReference type="InterPro" id="IPR027379">
    <property type="entry name" value="CLS_N"/>
</dbReference>
<evidence type="ECO:0000256" key="3">
    <source>
        <dbReference type="ARBA" id="ARBA00022692"/>
    </source>
</evidence>
<evidence type="ECO:0000256" key="1">
    <source>
        <dbReference type="ARBA" id="ARBA00004651"/>
    </source>
</evidence>
<feature type="transmembrane region" description="Helical" evidence="6">
    <location>
        <begin position="12"/>
        <end position="35"/>
    </location>
</feature>
<dbReference type="EMBL" id="PRKW01000001">
    <property type="protein sequence ID" value="PPB50593.1"/>
    <property type="molecule type" value="Genomic_DNA"/>
</dbReference>